<feature type="domain" description="Rhodanese" evidence="8">
    <location>
        <begin position="69"/>
        <end position="122"/>
    </location>
</feature>
<keyword evidence="4" id="KW-0904">Protein phosphatase</keyword>
<dbReference type="GeneID" id="42004003"/>
<dbReference type="InterPro" id="IPR000340">
    <property type="entry name" value="Dual-sp_phosphatase_cat-dom"/>
</dbReference>
<dbReference type="Pfam" id="PF00782">
    <property type="entry name" value="DSPc"/>
    <property type="match status" value="1"/>
</dbReference>
<evidence type="ECO:0000256" key="5">
    <source>
        <dbReference type="SAM" id="MobiDB-lite"/>
    </source>
</evidence>
<feature type="domain" description="Tyrosine-protein phosphatase" evidence="6">
    <location>
        <begin position="435"/>
        <end position="663"/>
    </location>
</feature>
<comment type="caution">
    <text evidence="9">The sequence shown here is derived from an EMBL/GenBank/DDBJ whole genome shotgun (WGS) entry which is preliminary data.</text>
</comment>
<dbReference type="Gene3D" id="3.90.190.10">
    <property type="entry name" value="Protein tyrosine phosphatase superfamily"/>
    <property type="match status" value="1"/>
</dbReference>
<dbReference type="InterPro" id="IPR001763">
    <property type="entry name" value="Rhodanese-like_dom"/>
</dbReference>
<proteinExistence type="inferred from homology"/>
<feature type="region of interest" description="Disordered" evidence="5">
    <location>
        <begin position="126"/>
        <end position="163"/>
    </location>
</feature>
<keyword evidence="10" id="KW-1185">Reference proteome</keyword>
<dbReference type="SUPFAM" id="SSF52799">
    <property type="entry name" value="(Phosphotyrosine protein) phosphatases II"/>
    <property type="match status" value="1"/>
</dbReference>
<keyword evidence="3" id="KW-0378">Hydrolase</keyword>
<evidence type="ECO:0000259" key="8">
    <source>
        <dbReference type="PROSITE" id="PS50206"/>
    </source>
</evidence>
<dbReference type="PANTHER" id="PTHR10159:SF519">
    <property type="entry name" value="DUAL SPECIFICITY PROTEIN PHOSPHATASE MPK3"/>
    <property type="match status" value="1"/>
</dbReference>
<dbReference type="EMBL" id="QEAO01000012">
    <property type="protein sequence ID" value="TPX34751.1"/>
    <property type="molecule type" value="Genomic_DNA"/>
</dbReference>
<feature type="compositionally biased region" description="Low complexity" evidence="5">
    <location>
        <begin position="202"/>
        <end position="216"/>
    </location>
</feature>
<reference evidence="9 10" key="1">
    <citation type="journal article" date="2019" name="Sci. Rep.">
        <title>Comparative genomics of chytrid fungi reveal insights into the obligate biotrophic and pathogenic lifestyle of Synchytrium endobioticum.</title>
        <authorList>
            <person name="van de Vossenberg B.T.L.H."/>
            <person name="Warris S."/>
            <person name="Nguyen H.D.T."/>
            <person name="van Gent-Pelzer M.P.E."/>
            <person name="Joly D.L."/>
            <person name="van de Geest H.C."/>
            <person name="Bonants P.J.M."/>
            <person name="Smith D.S."/>
            <person name="Levesque C.A."/>
            <person name="van der Lee T.A.J."/>
        </authorList>
    </citation>
    <scope>NUCLEOTIDE SEQUENCE [LARGE SCALE GENOMIC DNA]</scope>
    <source>
        <strain evidence="9 10">JEL517</strain>
    </source>
</reference>
<dbReference type="InterPro" id="IPR000387">
    <property type="entry name" value="Tyr_Pase_dom"/>
</dbReference>
<dbReference type="InterPro" id="IPR016130">
    <property type="entry name" value="Tyr_Pase_AS"/>
</dbReference>
<feature type="compositionally biased region" description="Polar residues" evidence="5">
    <location>
        <begin position="812"/>
        <end position="828"/>
    </location>
</feature>
<gene>
    <name evidence="9" type="ORF">SmJEL517_g02778</name>
</gene>
<dbReference type="EC" id="3.1.3.48" evidence="2"/>
<evidence type="ECO:0000259" key="7">
    <source>
        <dbReference type="PROSITE" id="PS50056"/>
    </source>
</evidence>
<feature type="compositionally biased region" description="Low complexity" evidence="5">
    <location>
        <begin position="761"/>
        <end position="781"/>
    </location>
</feature>
<dbReference type="GO" id="GO:0017017">
    <property type="term" value="F:MAP kinase tyrosine/serine/threonine phosphatase activity"/>
    <property type="evidence" value="ECO:0007669"/>
    <property type="project" value="TreeGrafter"/>
</dbReference>
<dbReference type="PROSITE" id="PS50206">
    <property type="entry name" value="RHODANESE_3"/>
    <property type="match status" value="1"/>
</dbReference>
<evidence type="ECO:0000256" key="2">
    <source>
        <dbReference type="ARBA" id="ARBA00013064"/>
    </source>
</evidence>
<feature type="region of interest" description="Disordered" evidence="5">
    <location>
        <begin position="506"/>
        <end position="557"/>
    </location>
</feature>
<dbReference type="InterPro" id="IPR029021">
    <property type="entry name" value="Prot-tyrosine_phosphatase-like"/>
</dbReference>
<dbReference type="AlphaFoldDB" id="A0A507C5I6"/>
<dbReference type="SMART" id="SM00195">
    <property type="entry name" value="DSPc"/>
    <property type="match status" value="1"/>
</dbReference>
<dbReference type="PROSITE" id="PS50054">
    <property type="entry name" value="TYR_PHOSPHATASE_DUAL"/>
    <property type="match status" value="1"/>
</dbReference>
<sequence length="828" mass="90423">MDHFMALADLPVHYLGLAKGLSLTPELIAANLPTGKIIYSYIRSIAPITHNTELTPVHLIVHDPHFLRRAGHDIIVYDDIGRPDGFAAIVCQALILEGRCTQAHYLRGGIRDFAKKYPMLVKRIAVPQQHPPQQQSYTSQVVVPSRSSSSGSTTSSSTGVPTSNTSAAATLFASDANTSSSVEPLTSTSSSDSSIPAVPARTSSLGITTNNSNNSNGLGGPTEEVLKALGKDVHPTSLKEAIQEPIAQPLQQPYVTPSRRSSLKEYKVPARNSSLIDTTHMSMMGVNSFDALWTDSDASYVNEYQNGHANTSNSNTAAGKQTIYVPEEGFSLPAGDEAAQDDEDTAATLLSLSLSSSPSNQSAQETQGYFAQQQQIDRHGYHGTNGHINEHDDDDDDLSTLTMMNTPEPVLAIKVKQLHLVDAVWYGKVVPFGDVPLAILDNFLYLGSCFAARPDLLRQNKITRVLRLGWGFAEIEPYYEEEIDEEIDGEMDGDISSSGVFIPSSTYPNGEASSNSSSVLSSLQSSPNTSPVLHRATIPPQQPQPQQYNEKTRKPTRRRIVKRRHQIRYYDYPIEDVATEPIRVLFEETTSILEEARLAGERVLVHCHAGVSRSSTVVLAYLMKYRGMSLYDAWNLVYIIRPIVRPNDGFARALQEYEVELLGKPTSSLPIFWMSESYSYYLEYLEWYTRLYMADHYNHSRAANGGGKGSKNGSAEEDDALIQMLHYQYARLKNGGEPDRNGGNQTRIVLPPPAPTVMLPSGSSTTSSSASSVVYSSTEGGELVDDDDSESVVAVTEVPGDESGTGDATAVDVNTTPSIKQSLQTVEE</sequence>
<dbReference type="GO" id="GO:0043409">
    <property type="term" value="P:negative regulation of MAPK cascade"/>
    <property type="evidence" value="ECO:0007669"/>
    <property type="project" value="TreeGrafter"/>
</dbReference>
<dbReference type="GO" id="GO:0033550">
    <property type="term" value="F:MAP kinase tyrosine phosphatase activity"/>
    <property type="evidence" value="ECO:0007669"/>
    <property type="project" value="TreeGrafter"/>
</dbReference>
<dbReference type="PROSITE" id="PS00383">
    <property type="entry name" value="TYR_PHOSPHATASE_1"/>
    <property type="match status" value="1"/>
</dbReference>
<dbReference type="GO" id="GO:0005737">
    <property type="term" value="C:cytoplasm"/>
    <property type="evidence" value="ECO:0007669"/>
    <property type="project" value="TreeGrafter"/>
</dbReference>
<dbReference type="CDD" id="cd14498">
    <property type="entry name" value="DSP"/>
    <property type="match status" value="1"/>
</dbReference>
<feature type="region of interest" description="Disordered" evidence="5">
    <location>
        <begin position="178"/>
        <end position="222"/>
    </location>
</feature>
<dbReference type="Proteomes" id="UP000319731">
    <property type="component" value="Unassembled WGS sequence"/>
</dbReference>
<feature type="region of interest" description="Disordered" evidence="5">
    <location>
        <begin position="733"/>
        <end position="828"/>
    </location>
</feature>
<dbReference type="PANTHER" id="PTHR10159">
    <property type="entry name" value="DUAL SPECIFICITY PROTEIN PHOSPHATASE"/>
    <property type="match status" value="1"/>
</dbReference>
<evidence type="ECO:0000256" key="4">
    <source>
        <dbReference type="ARBA" id="ARBA00022912"/>
    </source>
</evidence>
<evidence type="ECO:0000313" key="9">
    <source>
        <dbReference type="EMBL" id="TPX34751.1"/>
    </source>
</evidence>
<dbReference type="GO" id="GO:0008330">
    <property type="term" value="F:protein tyrosine/threonine phosphatase activity"/>
    <property type="evidence" value="ECO:0007669"/>
    <property type="project" value="TreeGrafter"/>
</dbReference>
<organism evidence="9 10">
    <name type="scientific">Synchytrium microbalum</name>
    <dbReference type="NCBI Taxonomy" id="1806994"/>
    <lineage>
        <taxon>Eukaryota</taxon>
        <taxon>Fungi</taxon>
        <taxon>Fungi incertae sedis</taxon>
        <taxon>Chytridiomycota</taxon>
        <taxon>Chytridiomycota incertae sedis</taxon>
        <taxon>Chytridiomycetes</taxon>
        <taxon>Synchytriales</taxon>
        <taxon>Synchytriaceae</taxon>
        <taxon>Synchytrium</taxon>
    </lineage>
</organism>
<dbReference type="PROSITE" id="PS50056">
    <property type="entry name" value="TYR_PHOSPHATASE_2"/>
    <property type="match status" value="1"/>
</dbReference>
<accession>A0A507C5I6</accession>
<feature type="compositionally biased region" description="Low complexity" evidence="5">
    <location>
        <begin position="138"/>
        <end position="163"/>
    </location>
</feature>
<dbReference type="STRING" id="1806994.A0A507C5I6"/>
<dbReference type="OrthoDB" id="273181at2759"/>
<dbReference type="InterPro" id="IPR020422">
    <property type="entry name" value="TYR_PHOSPHATASE_DUAL_dom"/>
</dbReference>
<evidence type="ECO:0000259" key="6">
    <source>
        <dbReference type="PROSITE" id="PS50054"/>
    </source>
</evidence>
<evidence type="ECO:0000256" key="1">
    <source>
        <dbReference type="ARBA" id="ARBA00008601"/>
    </source>
</evidence>
<dbReference type="RefSeq" id="XP_031025429.1">
    <property type="nucleotide sequence ID" value="XM_031168706.1"/>
</dbReference>
<feature type="compositionally biased region" description="Low complexity" evidence="5">
    <location>
        <begin position="178"/>
        <end position="194"/>
    </location>
</feature>
<evidence type="ECO:0000313" key="10">
    <source>
        <dbReference type="Proteomes" id="UP000319731"/>
    </source>
</evidence>
<comment type="similarity">
    <text evidence="1">Belongs to the protein-tyrosine phosphatase family. Non-receptor class dual specificity subfamily.</text>
</comment>
<evidence type="ECO:0000256" key="3">
    <source>
        <dbReference type="ARBA" id="ARBA00022801"/>
    </source>
</evidence>
<name>A0A507C5I6_9FUNG</name>
<feature type="domain" description="Tyrosine specific protein phosphatases" evidence="7">
    <location>
        <begin position="583"/>
        <end position="642"/>
    </location>
</feature>
<protein>
    <recommendedName>
        <fullName evidence="2">protein-tyrosine-phosphatase</fullName>
        <ecNumber evidence="2">3.1.3.48</ecNumber>
    </recommendedName>
</protein>
<feature type="compositionally biased region" description="Low complexity" evidence="5">
    <location>
        <begin position="513"/>
        <end position="532"/>
    </location>
</feature>